<dbReference type="InterPro" id="IPR006683">
    <property type="entry name" value="Thioestr_dom"/>
</dbReference>
<dbReference type="Proteomes" id="UP000194137">
    <property type="component" value="Chromosome"/>
</dbReference>
<dbReference type="InterPro" id="IPR003736">
    <property type="entry name" value="PAAI_dom"/>
</dbReference>
<dbReference type="Gene3D" id="3.10.129.10">
    <property type="entry name" value="Hotdog Thioesterase"/>
    <property type="match status" value="1"/>
</dbReference>
<accession>A0A1W6ZW56</accession>
<organism evidence="3 4">
    <name type="scientific">Pseudorhodoplanes sinuspersici</name>
    <dbReference type="NCBI Taxonomy" id="1235591"/>
    <lineage>
        <taxon>Bacteria</taxon>
        <taxon>Pseudomonadati</taxon>
        <taxon>Pseudomonadota</taxon>
        <taxon>Alphaproteobacteria</taxon>
        <taxon>Hyphomicrobiales</taxon>
        <taxon>Pseudorhodoplanes</taxon>
    </lineage>
</organism>
<keyword evidence="2" id="KW-0378">Hydrolase</keyword>
<dbReference type="CDD" id="cd03443">
    <property type="entry name" value="PaaI_thioesterase"/>
    <property type="match status" value="1"/>
</dbReference>
<evidence type="ECO:0000313" key="3">
    <source>
        <dbReference type="EMBL" id="ARQ00995.1"/>
    </source>
</evidence>
<dbReference type="AlphaFoldDB" id="A0A1W6ZW56"/>
<dbReference type="OrthoDB" id="9813158at2"/>
<dbReference type="PANTHER" id="PTHR21660:SF1">
    <property type="entry name" value="ACYL-COENZYME A THIOESTERASE 13"/>
    <property type="match status" value="1"/>
</dbReference>
<dbReference type="SUPFAM" id="SSF54637">
    <property type="entry name" value="Thioesterase/thiol ester dehydrase-isomerase"/>
    <property type="match status" value="1"/>
</dbReference>
<keyword evidence="4" id="KW-1185">Reference proteome</keyword>
<evidence type="ECO:0000313" key="4">
    <source>
        <dbReference type="Proteomes" id="UP000194137"/>
    </source>
</evidence>
<dbReference type="NCBIfam" id="TIGR00369">
    <property type="entry name" value="unchar_dom_1"/>
    <property type="match status" value="1"/>
</dbReference>
<proteinExistence type="inferred from homology"/>
<dbReference type="InterPro" id="IPR039298">
    <property type="entry name" value="ACOT13"/>
</dbReference>
<comment type="similarity">
    <text evidence="1">Belongs to the thioesterase PaaI family.</text>
</comment>
<dbReference type="InterPro" id="IPR029069">
    <property type="entry name" value="HotDog_dom_sf"/>
</dbReference>
<dbReference type="GO" id="GO:0047617">
    <property type="term" value="F:fatty acyl-CoA hydrolase activity"/>
    <property type="evidence" value="ECO:0007669"/>
    <property type="project" value="InterPro"/>
</dbReference>
<evidence type="ECO:0000256" key="1">
    <source>
        <dbReference type="ARBA" id="ARBA00008324"/>
    </source>
</evidence>
<name>A0A1W6ZW56_9HYPH</name>
<protein>
    <submittedName>
        <fullName evidence="3">Phenylacetic acid degradation protein</fullName>
    </submittedName>
</protein>
<dbReference type="EMBL" id="CP021112">
    <property type="protein sequence ID" value="ARQ00995.1"/>
    <property type="molecule type" value="Genomic_DNA"/>
</dbReference>
<dbReference type="STRING" id="1235591.CAK95_19265"/>
<dbReference type="Pfam" id="PF03061">
    <property type="entry name" value="4HBT"/>
    <property type="match status" value="1"/>
</dbReference>
<dbReference type="PANTHER" id="PTHR21660">
    <property type="entry name" value="THIOESTERASE SUPERFAMILY MEMBER-RELATED"/>
    <property type="match status" value="1"/>
</dbReference>
<gene>
    <name evidence="3" type="ORF">CAK95_19265</name>
</gene>
<dbReference type="KEGG" id="psin:CAK95_19265"/>
<dbReference type="RefSeq" id="WP_086089389.1">
    <property type="nucleotide sequence ID" value="NZ_CP021112.1"/>
</dbReference>
<sequence length="149" mass="15590">MLDVEAFKKIVESAAFHRLIGLKLESADAAAGVVVLRQPYDPKLSIFPDAGVYHGGVIASLIDVAGAVACGLPLGRPTPTANFRVDFLKSPAKIDLIATGRLVRSGKTMSVADVEITDDNGEVYAIGRGTFSTTAAFKAIKSGAESAKR</sequence>
<reference evidence="3 4" key="1">
    <citation type="submission" date="2017-05" db="EMBL/GenBank/DDBJ databases">
        <title>Full genome sequence of Pseudorhodoplanes sinuspersici.</title>
        <authorList>
            <person name="Dastgheib S.M.M."/>
            <person name="Shavandi M."/>
            <person name="Tirandaz H."/>
        </authorList>
    </citation>
    <scope>NUCLEOTIDE SEQUENCE [LARGE SCALE GENOMIC DNA]</scope>
    <source>
        <strain evidence="3 4">RIPI110</strain>
    </source>
</reference>
<evidence type="ECO:0000256" key="2">
    <source>
        <dbReference type="ARBA" id="ARBA00022801"/>
    </source>
</evidence>